<evidence type="ECO:0000256" key="1">
    <source>
        <dbReference type="SAM" id="MobiDB-lite"/>
    </source>
</evidence>
<feature type="region of interest" description="Disordered" evidence="1">
    <location>
        <begin position="83"/>
        <end position="103"/>
    </location>
</feature>
<accession>A0A4R6R4J3</accession>
<evidence type="ECO:0000313" key="2">
    <source>
        <dbReference type="EMBL" id="TDP80770.1"/>
    </source>
</evidence>
<protein>
    <submittedName>
        <fullName evidence="2">Uncharacterized protein</fullName>
    </submittedName>
</protein>
<name>A0A4R6R4J3_9BURK</name>
<dbReference type="RefSeq" id="WP_133611056.1">
    <property type="nucleotide sequence ID" value="NZ_SNXW01000011.1"/>
</dbReference>
<organism evidence="2 3">
    <name type="scientific">Aquabacterium commune</name>
    <dbReference type="NCBI Taxonomy" id="70586"/>
    <lineage>
        <taxon>Bacteria</taxon>
        <taxon>Pseudomonadati</taxon>
        <taxon>Pseudomonadota</taxon>
        <taxon>Betaproteobacteria</taxon>
        <taxon>Burkholderiales</taxon>
        <taxon>Aquabacterium</taxon>
    </lineage>
</organism>
<evidence type="ECO:0000313" key="3">
    <source>
        <dbReference type="Proteomes" id="UP000294593"/>
    </source>
</evidence>
<dbReference type="Proteomes" id="UP000294593">
    <property type="component" value="Unassembled WGS sequence"/>
</dbReference>
<dbReference type="EMBL" id="SNXW01000011">
    <property type="protein sequence ID" value="TDP80770.1"/>
    <property type="molecule type" value="Genomic_DNA"/>
</dbReference>
<dbReference type="AlphaFoldDB" id="A0A4R6R4J3"/>
<comment type="caution">
    <text evidence="2">The sequence shown here is derived from an EMBL/GenBank/DDBJ whole genome shotgun (WGS) entry which is preliminary data.</text>
</comment>
<sequence length="123" mass="13105">MAHLPLRQSNAVAHLTKLVLALSLASIASTGGAKTYSSDLGTLGPTYEIKEPDLLEDITATLRKKEASGELARIQAEGRQRAIASIREPKPVQGCPRRSKSEPLCRSSIEPGLVADQRVVSCG</sequence>
<reference evidence="2 3" key="1">
    <citation type="submission" date="2019-03" db="EMBL/GenBank/DDBJ databases">
        <title>Genomic Encyclopedia of Type Strains, Phase IV (KMG-IV): sequencing the most valuable type-strain genomes for metagenomic binning, comparative biology and taxonomic classification.</title>
        <authorList>
            <person name="Goeker M."/>
        </authorList>
    </citation>
    <scope>NUCLEOTIDE SEQUENCE [LARGE SCALE GENOMIC DNA]</scope>
    <source>
        <strain evidence="2 3">DSM 11901</strain>
    </source>
</reference>
<keyword evidence="3" id="KW-1185">Reference proteome</keyword>
<dbReference type="OrthoDB" id="6625590at2"/>
<proteinExistence type="predicted"/>
<gene>
    <name evidence="2" type="ORF">EV672_111107</name>
</gene>